<feature type="compositionally biased region" description="Basic and acidic residues" evidence="1">
    <location>
        <begin position="110"/>
        <end position="123"/>
    </location>
</feature>
<evidence type="ECO:0000256" key="1">
    <source>
        <dbReference type="SAM" id="MobiDB-lite"/>
    </source>
</evidence>
<accession>M7SYW0</accession>
<feature type="region of interest" description="Disordered" evidence="1">
    <location>
        <begin position="165"/>
        <end position="219"/>
    </location>
</feature>
<protein>
    <submittedName>
        <fullName evidence="2">Uncharacterized protein</fullName>
    </submittedName>
</protein>
<dbReference type="KEGG" id="ela:UCREL1_3247"/>
<feature type="compositionally biased region" description="Acidic residues" evidence="1">
    <location>
        <begin position="169"/>
        <end position="219"/>
    </location>
</feature>
<dbReference type="HOGENOM" id="CLU_1261516_0_0_1"/>
<gene>
    <name evidence="2" type="ORF">UCREL1_3247</name>
</gene>
<feature type="region of interest" description="Disordered" evidence="1">
    <location>
        <begin position="81"/>
        <end position="123"/>
    </location>
</feature>
<reference evidence="3" key="1">
    <citation type="journal article" date="2013" name="Genome Announc.">
        <title>Draft genome sequence of the grapevine dieback fungus Eutypa lata UCR-EL1.</title>
        <authorList>
            <person name="Blanco-Ulate B."/>
            <person name="Rolshausen P.E."/>
            <person name="Cantu D."/>
        </authorList>
    </citation>
    <scope>NUCLEOTIDE SEQUENCE [LARGE SCALE GENOMIC DNA]</scope>
    <source>
        <strain evidence="3">UCR-EL1</strain>
    </source>
</reference>
<organism evidence="2 3">
    <name type="scientific">Eutypa lata (strain UCR-EL1)</name>
    <name type="common">Grapevine dieback disease fungus</name>
    <name type="synonym">Eutypa armeniacae</name>
    <dbReference type="NCBI Taxonomy" id="1287681"/>
    <lineage>
        <taxon>Eukaryota</taxon>
        <taxon>Fungi</taxon>
        <taxon>Dikarya</taxon>
        <taxon>Ascomycota</taxon>
        <taxon>Pezizomycotina</taxon>
        <taxon>Sordariomycetes</taxon>
        <taxon>Xylariomycetidae</taxon>
        <taxon>Xylariales</taxon>
        <taxon>Diatrypaceae</taxon>
        <taxon>Eutypa</taxon>
    </lineage>
</organism>
<dbReference type="EMBL" id="KB706024">
    <property type="protein sequence ID" value="EMR69723.1"/>
    <property type="molecule type" value="Genomic_DNA"/>
</dbReference>
<dbReference type="AlphaFoldDB" id="M7SYW0"/>
<proteinExistence type="predicted"/>
<keyword evidence="3" id="KW-1185">Reference proteome</keyword>
<dbReference type="OrthoDB" id="4232400at2759"/>
<sequence>MTSANPYIGSDTGQATYQARSNAKYVHPNGQSRYAMVKECWGDQHAFMRSYGLKPHNDEDYVEATKILDVMLEDDWEAHRRQSEAQAARAWADNDSTEEEATPNAHPRTRSQEDDSGDSGHEREIYENSGHYVEGYGHGDGHFDFFEEVAGEAVASAPCEYFRECDRDDVGEDGGEGEDEGEDDGGDDGGDDRGDDDGGYDDGYDDDDSYDDDGYDDDY</sequence>
<name>M7SYW0_EUTLA</name>
<dbReference type="Proteomes" id="UP000012174">
    <property type="component" value="Unassembled WGS sequence"/>
</dbReference>
<evidence type="ECO:0000313" key="2">
    <source>
        <dbReference type="EMBL" id="EMR69723.1"/>
    </source>
</evidence>
<evidence type="ECO:0000313" key="3">
    <source>
        <dbReference type="Proteomes" id="UP000012174"/>
    </source>
</evidence>